<dbReference type="EMBL" id="CAUOFW020000761">
    <property type="protein sequence ID" value="CAK9136558.1"/>
    <property type="molecule type" value="Genomic_DNA"/>
</dbReference>
<proteinExistence type="predicted"/>
<dbReference type="Gene3D" id="3.30.565.10">
    <property type="entry name" value="Histidine kinase-like ATPase, C-terminal domain"/>
    <property type="match status" value="1"/>
</dbReference>
<comment type="caution">
    <text evidence="2">The sequence shown here is derived from an EMBL/GenBank/DDBJ whole genome shotgun (WGS) entry which is preliminary data.</text>
</comment>
<dbReference type="InterPro" id="IPR058210">
    <property type="entry name" value="SACS/Nov_dom"/>
</dbReference>
<feature type="domain" description="Sacsin/Nov" evidence="1">
    <location>
        <begin position="27"/>
        <end position="137"/>
    </location>
</feature>
<dbReference type="Pfam" id="PF25794">
    <property type="entry name" value="SACS"/>
    <property type="match status" value="1"/>
</dbReference>
<keyword evidence="3" id="KW-1185">Reference proteome</keyword>
<sequence>MATPKEHVEEIRRTKFSIGGEPNPLTEDLHQAVKNLSAELYAKDVHFLMELIQNAEDNEYLEGVEPSLEFVITSRDITATGALATLLVFNNEKGFSPKNIESICSVGRSTKKGLRKRGIGFKSVFLITAHPYIFSNGYRIRFSEEPCLHCNVGYIVPEWVEENPTISLIQQIYGSGAALPTTTLVLPLKPDKVKPVEMQLSSLHPEVLLFLSKIKKLSVRENNEDPRLNTVSAISISSETNFVTRKNIDAESYMLHLSADVNDDDAEKECSYHMWRQRFPVRLENRVERRMEVEEWVITLAFPNGKRLQRGNQSPGIYAFLPTEMVTNFPFIIQADFLLASSRETILLDNKWNQGILDCVPLAFVNALTSLVKNTEGAPVSSLPRMFGFLPLNSSPYAQLNAVRESIKTKVVAESIVPRESYQEQKIFDKPCDVGRLMPAFWNILKKARNQGVYLDNISSHGRFILSSYFDREKYNDVLKFLEVRHVDDEWYATCIQSCNLVLGVSDDVYLELLAFLADKWNSCFHKTSIKNIPLLKYVGHDRDVSLVPLLNGGRVLVSSYCSNISWLIDWNKEFRCAADRFFLPKSTQEAMGLCSKRQSILEWLCNQMKVSSVNVYDYAILLGKSLVDRKLVVAYAHFLYHSLSQNYLSRQQVEYLCSIMPLVDNYGRVTTGRAGVLVPANGSRWVELIGSNPWRAEVRTFSAPLTKQNALLLLEWIQYLRRYGIPIPTNFLTCIKEGSWLKVSLNGSPAYKPPSQSFVPDSSWGDLLQNGLVLVDIPLIDLDFYGGKLNGYKEELRTIGLMFEYKEACQYIGKHLMSLAASSTLTRGNVLSILNFIKFLRDSYLPLEDFVKAVKEGRWLRTSRGDRTPGGTVLFDQEWKAASQISDIPFIDQDYYGEEILSFRTELQLVGVVVGFNQSHELVVDNLKSPARITSLTAEGVLLILECIRHFGSADKFVQALKDKKCIKTQMGFKSPAECFLFDPEWACLLQIFNSFPLIDKNFYGSSILSYKNELKQLGLVVNFEEAAKAFARVFKKQASLFSIGKGHVLSLLECYRRLMRAETRFPSDLQNCFLEVKWLRTRLGDYRAPKECILFGPDWESISPISLLPFIDDSDNYYGKGIREYEKELESMGVVAAFKSGAKFVEAGLYLPQNPRTITPSNVYSLLECIRNLQQEHNGSISEAFLKKLGKKWLKTHAGYRPPVECLLFDSGWGSFLWRQDGPFIDEKFYGSKITAYRKELNAIGVTIDYKHGCPLLANYLDHHSNFATINRIYSYLCKFNWKPHDEDTKRIWIPNGSENGEWVGAGECVLHDKNDLFSLQLNVLEKHYKQELLNFFSGVLGVKSSPVLDDYCKLWKVWEDCGDGLSHAECCAFWGFVVKHWNSRTEEKLTQNMSKVPVSGSDGILLVEKHDVFIADDLYLQDLFEQASAHPLFVWYPQPSLQSLPRTRLLEIYGKIGVQTLSGSVEKELSDLEDVGLEEVDWMDAFYGGGICRLILGFLADPALNMEAERRHDVVRRLLNVDVFETIEPITVGYSLSLSSGEILNVKASRMIRWERESSKFFTQKRDMSGGYKERIEYASYFSEVVAEGVLWEDEDHIYQLTELIKLGCLLEFDDEAIAFLMKKNNLQIFLEDEEFLSSAFTSD</sequence>
<dbReference type="NCBIfam" id="NF047352">
    <property type="entry name" value="P_loop_sacsin"/>
    <property type="match status" value="1"/>
</dbReference>
<evidence type="ECO:0000259" key="1">
    <source>
        <dbReference type="Pfam" id="PF25794"/>
    </source>
</evidence>
<dbReference type="PANTHER" id="PTHR32387">
    <property type="entry name" value="WU:FJ29H11"/>
    <property type="match status" value="1"/>
</dbReference>
<dbReference type="Proteomes" id="UP001642360">
    <property type="component" value="Unassembled WGS sequence"/>
</dbReference>
<protein>
    <recommendedName>
        <fullName evidence="1">Sacsin/Nov domain-containing protein</fullName>
    </recommendedName>
</protein>
<organism evidence="2 3">
    <name type="scientific">Ilex paraguariensis</name>
    <name type="common">yerba mate</name>
    <dbReference type="NCBI Taxonomy" id="185542"/>
    <lineage>
        <taxon>Eukaryota</taxon>
        <taxon>Viridiplantae</taxon>
        <taxon>Streptophyta</taxon>
        <taxon>Embryophyta</taxon>
        <taxon>Tracheophyta</taxon>
        <taxon>Spermatophyta</taxon>
        <taxon>Magnoliopsida</taxon>
        <taxon>eudicotyledons</taxon>
        <taxon>Gunneridae</taxon>
        <taxon>Pentapetalae</taxon>
        <taxon>asterids</taxon>
        <taxon>campanulids</taxon>
        <taxon>Aquifoliales</taxon>
        <taxon>Aquifoliaceae</taxon>
        <taxon>Ilex</taxon>
    </lineage>
</organism>
<reference evidence="2 3" key="1">
    <citation type="submission" date="2024-02" db="EMBL/GenBank/DDBJ databases">
        <authorList>
            <person name="Vignale AGUSTIN F."/>
            <person name="Sosa J E."/>
            <person name="Modenutti C."/>
        </authorList>
    </citation>
    <scope>NUCLEOTIDE SEQUENCE [LARGE SCALE GENOMIC DNA]</scope>
</reference>
<dbReference type="InterPro" id="IPR052957">
    <property type="entry name" value="Auxin_embryo_med"/>
</dbReference>
<accession>A0ABC8R1S8</accession>
<dbReference type="PANTHER" id="PTHR32387:SF3">
    <property type="entry name" value="ATP_DNA BINDING PROTEIN"/>
    <property type="match status" value="1"/>
</dbReference>
<dbReference type="SUPFAM" id="SSF55874">
    <property type="entry name" value="ATPase domain of HSP90 chaperone/DNA topoisomerase II/histidine kinase"/>
    <property type="match status" value="1"/>
</dbReference>
<gene>
    <name evidence="2" type="ORF">ILEXP_LOCUS3541</name>
</gene>
<dbReference type="InterPro" id="IPR036890">
    <property type="entry name" value="HATPase_C_sf"/>
</dbReference>
<evidence type="ECO:0000313" key="2">
    <source>
        <dbReference type="EMBL" id="CAK9136558.1"/>
    </source>
</evidence>
<name>A0ABC8R1S8_9AQUA</name>
<evidence type="ECO:0000313" key="3">
    <source>
        <dbReference type="Proteomes" id="UP001642360"/>
    </source>
</evidence>